<name>A0A8S4S2X0_9NEOP</name>
<protein>
    <submittedName>
        <fullName evidence="1">Jg17454 protein</fullName>
    </submittedName>
</protein>
<gene>
    <name evidence="1" type="primary">jg17454</name>
    <name evidence="1" type="ORF">PAEG_LOCUS20937</name>
</gene>
<sequence>MHGKPALYNRILRVLGAYTKDSVLGIAYTEPEGCNSRSNKREIVWYSGIGKHVRRTSEFRQFHQNSVCVIILYSDTATCIFIVVKPKLTRIEALTVCPKQCQLRLFTTLCKTACEHVTPNSQSPTFTFNVEVVT</sequence>
<dbReference type="EMBL" id="CAKXAJ010025888">
    <property type="protein sequence ID" value="CAH2245058.1"/>
    <property type="molecule type" value="Genomic_DNA"/>
</dbReference>
<evidence type="ECO:0000313" key="2">
    <source>
        <dbReference type="Proteomes" id="UP000838756"/>
    </source>
</evidence>
<dbReference type="AlphaFoldDB" id="A0A8S4S2X0"/>
<organism evidence="1 2">
    <name type="scientific">Pararge aegeria aegeria</name>
    <dbReference type="NCBI Taxonomy" id="348720"/>
    <lineage>
        <taxon>Eukaryota</taxon>
        <taxon>Metazoa</taxon>
        <taxon>Ecdysozoa</taxon>
        <taxon>Arthropoda</taxon>
        <taxon>Hexapoda</taxon>
        <taxon>Insecta</taxon>
        <taxon>Pterygota</taxon>
        <taxon>Neoptera</taxon>
        <taxon>Endopterygota</taxon>
        <taxon>Lepidoptera</taxon>
        <taxon>Glossata</taxon>
        <taxon>Ditrysia</taxon>
        <taxon>Papilionoidea</taxon>
        <taxon>Nymphalidae</taxon>
        <taxon>Satyrinae</taxon>
        <taxon>Satyrini</taxon>
        <taxon>Parargina</taxon>
        <taxon>Pararge</taxon>
    </lineage>
</organism>
<evidence type="ECO:0000313" key="1">
    <source>
        <dbReference type="EMBL" id="CAH2245058.1"/>
    </source>
</evidence>
<reference evidence="1" key="1">
    <citation type="submission" date="2022-03" db="EMBL/GenBank/DDBJ databases">
        <authorList>
            <person name="Lindestad O."/>
        </authorList>
    </citation>
    <scope>NUCLEOTIDE SEQUENCE</scope>
</reference>
<dbReference type="Proteomes" id="UP000838756">
    <property type="component" value="Unassembled WGS sequence"/>
</dbReference>
<comment type="caution">
    <text evidence="1">The sequence shown here is derived from an EMBL/GenBank/DDBJ whole genome shotgun (WGS) entry which is preliminary data.</text>
</comment>
<accession>A0A8S4S2X0</accession>
<keyword evidence="2" id="KW-1185">Reference proteome</keyword>
<proteinExistence type="predicted"/>